<dbReference type="EMBL" id="AMCI01002520">
    <property type="protein sequence ID" value="EJX02502.1"/>
    <property type="molecule type" value="Genomic_DNA"/>
</dbReference>
<organism evidence="1">
    <name type="scientific">gut metagenome</name>
    <dbReference type="NCBI Taxonomy" id="749906"/>
    <lineage>
        <taxon>unclassified sequences</taxon>
        <taxon>metagenomes</taxon>
        <taxon>organismal metagenomes</taxon>
    </lineage>
</organism>
<evidence type="ECO:0000313" key="1">
    <source>
        <dbReference type="EMBL" id="EJX02502.1"/>
    </source>
</evidence>
<comment type="caution">
    <text evidence="1">The sequence shown here is derived from an EMBL/GenBank/DDBJ whole genome shotgun (WGS) entry which is preliminary data.</text>
</comment>
<gene>
    <name evidence="1" type="ORF">EVA_09390</name>
</gene>
<sequence>MWSVFEKSNKVQSPTVTCDSAAIAQLEITAKADKVAR</sequence>
<name>J9G5J5_9ZZZZ</name>
<accession>J9G5J5</accession>
<reference evidence="1" key="1">
    <citation type="journal article" date="2012" name="PLoS ONE">
        <title>Gene sets for utilization of primary and secondary nutrition supplies in the distal gut of endangered iberian lynx.</title>
        <authorList>
            <person name="Alcaide M."/>
            <person name="Messina E."/>
            <person name="Richter M."/>
            <person name="Bargiela R."/>
            <person name="Peplies J."/>
            <person name="Huws S.A."/>
            <person name="Newbold C.J."/>
            <person name="Golyshin P.N."/>
            <person name="Simon M.A."/>
            <person name="Lopez G."/>
            <person name="Yakimov M.M."/>
            <person name="Ferrer M."/>
        </authorList>
    </citation>
    <scope>NUCLEOTIDE SEQUENCE</scope>
</reference>
<dbReference type="AlphaFoldDB" id="J9G5J5"/>
<proteinExistence type="predicted"/>
<protein>
    <submittedName>
        <fullName evidence="1">Uncharacterized protein</fullName>
    </submittedName>
</protein>